<sequence length="376" mass="42181">MSGFGMVVDPTGTDDAPTGTDYALTGMDVDAPTRMKGIVLSFQGAFGPPTFGHYMAMVNFAEAMIEYAGANNMTGFPIVMLFMPTAASGSKLHLGKTQKSRLYALNLFCKILSTAFSRYPNISFIASDIEYELYGIEPDSGTYRTIDQLKKTYENHLIFLGMGLDNAYQLPYWKKIDTYRDNLAGIFVVPRVLTTAEQERTRQFSIGDSETKLFFDMIVPWKIEGKAYPVVAEGFNLDPEGVSLDKNFDLRPYFPNGGHYNLPLPEIKIVTYYPVPNTSSTHLRQLICSFINSPGSRTRSDGLRDEIIRYMFGGMVDPDVEGVFNDTIKDYQAKKLCQPPPPPPPTAVGGKRTKKRKQRKTKKNKKKNKKTNKRSN</sequence>
<organism evidence="2">
    <name type="scientific">viral metagenome</name>
    <dbReference type="NCBI Taxonomy" id="1070528"/>
    <lineage>
        <taxon>unclassified sequences</taxon>
        <taxon>metagenomes</taxon>
        <taxon>organismal metagenomes</taxon>
    </lineage>
</organism>
<evidence type="ECO:0000256" key="1">
    <source>
        <dbReference type="SAM" id="MobiDB-lite"/>
    </source>
</evidence>
<dbReference type="EMBL" id="MN740409">
    <property type="protein sequence ID" value="QHU05194.1"/>
    <property type="molecule type" value="Genomic_DNA"/>
</dbReference>
<reference evidence="2" key="1">
    <citation type="journal article" date="2020" name="Nature">
        <title>Giant virus diversity and host interactions through global metagenomics.</title>
        <authorList>
            <person name="Schulz F."/>
            <person name="Roux S."/>
            <person name="Paez-Espino D."/>
            <person name="Jungbluth S."/>
            <person name="Walsh D.A."/>
            <person name="Denef V.J."/>
            <person name="McMahon K.D."/>
            <person name="Konstantinidis K.T."/>
            <person name="Eloe-Fadrosh E.A."/>
            <person name="Kyrpides N.C."/>
            <person name="Woyke T."/>
        </authorList>
    </citation>
    <scope>NUCLEOTIDE SEQUENCE</scope>
    <source>
        <strain evidence="2">GVMAG-M-3300027708-5</strain>
    </source>
</reference>
<evidence type="ECO:0000313" key="2">
    <source>
        <dbReference type="EMBL" id="QHU05194.1"/>
    </source>
</evidence>
<feature type="compositionally biased region" description="Basic residues" evidence="1">
    <location>
        <begin position="351"/>
        <end position="376"/>
    </location>
</feature>
<evidence type="ECO:0008006" key="3">
    <source>
        <dbReference type="Google" id="ProtNLM"/>
    </source>
</evidence>
<protein>
    <recommendedName>
        <fullName evidence="3">Cytidyltransferase-like domain-containing protein</fullName>
    </recommendedName>
</protein>
<dbReference type="Gene3D" id="3.40.50.620">
    <property type="entry name" value="HUPs"/>
    <property type="match status" value="1"/>
</dbReference>
<dbReference type="InterPro" id="IPR014729">
    <property type="entry name" value="Rossmann-like_a/b/a_fold"/>
</dbReference>
<dbReference type="SUPFAM" id="SSF52374">
    <property type="entry name" value="Nucleotidylyl transferase"/>
    <property type="match status" value="1"/>
</dbReference>
<name>A0A6C0JND6_9ZZZZ</name>
<dbReference type="AlphaFoldDB" id="A0A6C0JND6"/>
<accession>A0A6C0JND6</accession>
<feature type="region of interest" description="Disordered" evidence="1">
    <location>
        <begin position="333"/>
        <end position="376"/>
    </location>
</feature>
<proteinExistence type="predicted"/>